<evidence type="ECO:0000256" key="6">
    <source>
        <dbReference type="ARBA" id="ARBA00023157"/>
    </source>
</evidence>
<dbReference type="PROSITE" id="PS00652">
    <property type="entry name" value="TNFR_NGFR_1"/>
    <property type="match status" value="2"/>
</dbReference>
<feature type="repeat" description="TNFR-Cys" evidence="9">
    <location>
        <begin position="115"/>
        <end position="157"/>
    </location>
</feature>
<evidence type="ECO:0000256" key="9">
    <source>
        <dbReference type="PROSITE-ProRule" id="PRU00206"/>
    </source>
</evidence>
<evidence type="ECO:0000256" key="3">
    <source>
        <dbReference type="ARBA" id="ARBA00022737"/>
    </source>
</evidence>
<dbReference type="Pfam" id="PF00020">
    <property type="entry name" value="TNFR_c6"/>
    <property type="match status" value="1"/>
</dbReference>
<evidence type="ECO:0000256" key="7">
    <source>
        <dbReference type="ARBA" id="ARBA00023170"/>
    </source>
</evidence>
<evidence type="ECO:0000256" key="5">
    <source>
        <dbReference type="ARBA" id="ARBA00023136"/>
    </source>
</evidence>
<protein>
    <recommendedName>
        <fullName evidence="12">TNFR-Cys domain-containing protein</fullName>
    </recommendedName>
</protein>
<comment type="caution">
    <text evidence="13">The sequence shown here is derived from an EMBL/GenBank/DDBJ whole genome shotgun (WGS) entry which is preliminary data.</text>
</comment>
<feature type="domain" description="TNFR-Cys" evidence="12">
    <location>
        <begin position="73"/>
        <end position="112"/>
    </location>
</feature>
<name>A0ABN8Q5G9_9CNID</name>
<evidence type="ECO:0000256" key="2">
    <source>
        <dbReference type="ARBA" id="ARBA00022692"/>
    </source>
</evidence>
<evidence type="ECO:0000313" key="13">
    <source>
        <dbReference type="EMBL" id="CAH3157376.1"/>
    </source>
</evidence>
<dbReference type="Proteomes" id="UP001159427">
    <property type="component" value="Unassembled WGS sequence"/>
</dbReference>
<feature type="domain" description="TNFR-Cys" evidence="12">
    <location>
        <begin position="115"/>
        <end position="157"/>
    </location>
</feature>
<evidence type="ECO:0000256" key="11">
    <source>
        <dbReference type="SAM" id="SignalP"/>
    </source>
</evidence>
<evidence type="ECO:0000256" key="10">
    <source>
        <dbReference type="SAM" id="Phobius"/>
    </source>
</evidence>
<keyword evidence="5 10" id="KW-0472">Membrane</keyword>
<evidence type="ECO:0000259" key="12">
    <source>
        <dbReference type="PROSITE" id="PS50050"/>
    </source>
</evidence>
<comment type="caution">
    <text evidence="9">Lacks conserved residue(s) required for the propagation of feature annotation.</text>
</comment>
<evidence type="ECO:0000256" key="4">
    <source>
        <dbReference type="ARBA" id="ARBA00022989"/>
    </source>
</evidence>
<keyword evidence="2 10" id="KW-0812">Transmembrane</keyword>
<sequence>MRCSLFVLPIFGVCLVIQPSNSGIICDENQYAIINSTGTVQRCLTCDTCHKGFGLHPKCGSTLQDPPTTACHACKTGTFSSADDSSPCKACHQCAEHEIKTAECTNKNDTECSGKCEKGYFMSETLRNCQECSACCSDGKDEKIKECVSQGITNKECSPRLDKICAGQLAGTTTTTSTTTTTITTITDATKGSGGLAMEHWIIIIVVIVAILAIFIFVIVYKYCRLKKRSSAFSASQAYASQGPQTELRVVTERTAHSASNPVYLATPTLDARNPKPTAGIWWYSFTGRGNNRNAEIQR</sequence>
<evidence type="ECO:0000313" key="14">
    <source>
        <dbReference type="Proteomes" id="UP001159427"/>
    </source>
</evidence>
<accession>A0ABN8Q5G9</accession>
<dbReference type="InterPro" id="IPR047526">
    <property type="entry name" value="TNR19/27/EDAR"/>
</dbReference>
<dbReference type="EMBL" id="CALNXI010001145">
    <property type="protein sequence ID" value="CAH3157376.1"/>
    <property type="molecule type" value="Genomic_DNA"/>
</dbReference>
<proteinExistence type="predicted"/>
<reference evidence="13 14" key="1">
    <citation type="submission" date="2022-05" db="EMBL/GenBank/DDBJ databases">
        <authorList>
            <consortium name="Genoscope - CEA"/>
            <person name="William W."/>
        </authorList>
    </citation>
    <scope>NUCLEOTIDE SEQUENCE [LARGE SCALE GENOMIC DNA]</scope>
</reference>
<evidence type="ECO:0000256" key="8">
    <source>
        <dbReference type="ARBA" id="ARBA00023180"/>
    </source>
</evidence>
<feature type="disulfide bond" evidence="9">
    <location>
        <begin position="94"/>
        <end position="112"/>
    </location>
</feature>
<dbReference type="PANTHER" id="PTHR12120:SF10">
    <property type="entry name" value="TNFR-CYS DOMAIN-CONTAINING PROTEIN"/>
    <property type="match status" value="1"/>
</dbReference>
<keyword evidence="3" id="KW-0677">Repeat</keyword>
<feature type="chain" id="PRO_5045745516" description="TNFR-Cys domain-containing protein" evidence="11">
    <location>
        <begin position="23"/>
        <end position="299"/>
    </location>
</feature>
<keyword evidence="7" id="KW-0675">Receptor</keyword>
<feature type="transmembrane region" description="Helical" evidence="10">
    <location>
        <begin position="201"/>
        <end position="221"/>
    </location>
</feature>
<organism evidence="13 14">
    <name type="scientific">Porites evermanni</name>
    <dbReference type="NCBI Taxonomy" id="104178"/>
    <lineage>
        <taxon>Eukaryota</taxon>
        <taxon>Metazoa</taxon>
        <taxon>Cnidaria</taxon>
        <taxon>Anthozoa</taxon>
        <taxon>Hexacorallia</taxon>
        <taxon>Scleractinia</taxon>
        <taxon>Fungiina</taxon>
        <taxon>Poritidae</taxon>
        <taxon>Porites</taxon>
    </lineage>
</organism>
<keyword evidence="8" id="KW-0325">Glycoprotein</keyword>
<feature type="signal peptide" evidence="11">
    <location>
        <begin position="1"/>
        <end position="22"/>
    </location>
</feature>
<keyword evidence="6 9" id="KW-1015">Disulfide bond</keyword>
<feature type="disulfide bond" evidence="9">
    <location>
        <begin position="91"/>
        <end position="104"/>
    </location>
</feature>
<evidence type="ECO:0000256" key="1">
    <source>
        <dbReference type="ARBA" id="ARBA00004167"/>
    </source>
</evidence>
<dbReference type="SMART" id="SM00208">
    <property type="entry name" value="TNFR"/>
    <property type="match status" value="1"/>
</dbReference>
<keyword evidence="14" id="KW-1185">Reference proteome</keyword>
<keyword evidence="4 10" id="KW-1133">Transmembrane helix</keyword>
<gene>
    <name evidence="13" type="ORF">PEVE_00002489</name>
</gene>
<dbReference type="Gene3D" id="2.10.50.10">
    <property type="entry name" value="Tumor Necrosis Factor Receptor, subunit A, domain 2"/>
    <property type="match status" value="1"/>
</dbReference>
<dbReference type="PANTHER" id="PTHR12120">
    <property type="entry name" value="TNFR-CYS DOMAIN-CONTAINING PROTEIN"/>
    <property type="match status" value="1"/>
</dbReference>
<dbReference type="PROSITE" id="PS50050">
    <property type="entry name" value="TNFR_NGFR_2"/>
    <property type="match status" value="2"/>
</dbReference>
<keyword evidence="11" id="KW-0732">Signal</keyword>
<dbReference type="InterPro" id="IPR001368">
    <property type="entry name" value="TNFR/NGFR_Cys_rich_reg"/>
</dbReference>
<comment type="subcellular location">
    <subcellularLocation>
        <location evidence="1">Membrane</location>
        <topology evidence="1">Single-pass membrane protein</topology>
    </subcellularLocation>
</comment>
<feature type="repeat" description="TNFR-Cys" evidence="9">
    <location>
        <begin position="73"/>
        <end position="112"/>
    </location>
</feature>